<evidence type="ECO:0000313" key="3">
    <source>
        <dbReference type="EMBL" id="SEW35234.1"/>
    </source>
</evidence>
<protein>
    <submittedName>
        <fullName evidence="3">FecR protein</fullName>
    </submittedName>
</protein>
<dbReference type="PANTHER" id="PTHR30273:SF2">
    <property type="entry name" value="PROTEIN FECR"/>
    <property type="match status" value="1"/>
</dbReference>
<dbReference type="Pfam" id="PF16344">
    <property type="entry name" value="FecR_C"/>
    <property type="match status" value="1"/>
</dbReference>
<gene>
    <name evidence="3" type="ORF">SAMN04488122_2203</name>
</gene>
<dbReference type="InterPro" id="IPR006860">
    <property type="entry name" value="FecR"/>
</dbReference>
<name>A0A1I0R4L3_9BACT</name>
<dbReference type="Pfam" id="PF04773">
    <property type="entry name" value="FecR"/>
    <property type="match status" value="1"/>
</dbReference>
<dbReference type="Proteomes" id="UP000199310">
    <property type="component" value="Unassembled WGS sequence"/>
</dbReference>
<dbReference type="OrthoDB" id="641696at2"/>
<dbReference type="EMBL" id="FOJG01000001">
    <property type="protein sequence ID" value="SEW35234.1"/>
    <property type="molecule type" value="Genomic_DNA"/>
</dbReference>
<organism evidence="3 4">
    <name type="scientific">Chitinophaga arvensicola</name>
    <dbReference type="NCBI Taxonomy" id="29529"/>
    <lineage>
        <taxon>Bacteria</taxon>
        <taxon>Pseudomonadati</taxon>
        <taxon>Bacteroidota</taxon>
        <taxon>Chitinophagia</taxon>
        <taxon>Chitinophagales</taxon>
        <taxon>Chitinophagaceae</taxon>
        <taxon>Chitinophaga</taxon>
    </lineage>
</organism>
<dbReference type="STRING" id="29529.SAMN04488122_2203"/>
<dbReference type="InterPro" id="IPR032508">
    <property type="entry name" value="FecR_C"/>
</dbReference>
<dbReference type="GO" id="GO:0016989">
    <property type="term" value="F:sigma factor antagonist activity"/>
    <property type="evidence" value="ECO:0007669"/>
    <property type="project" value="TreeGrafter"/>
</dbReference>
<evidence type="ECO:0000313" key="4">
    <source>
        <dbReference type="Proteomes" id="UP000199310"/>
    </source>
</evidence>
<dbReference type="AlphaFoldDB" id="A0A1I0R4L3"/>
<feature type="domain" description="FecR protein" evidence="1">
    <location>
        <begin position="188"/>
        <end position="285"/>
    </location>
</feature>
<proteinExistence type="predicted"/>
<dbReference type="RefSeq" id="WP_089894456.1">
    <property type="nucleotide sequence ID" value="NZ_FOJG01000001.1"/>
</dbReference>
<dbReference type="PANTHER" id="PTHR30273">
    <property type="entry name" value="PERIPLASMIC SIGNAL SENSOR AND SIGMA FACTOR ACTIVATOR FECR-RELATED"/>
    <property type="match status" value="1"/>
</dbReference>
<reference evidence="4" key="1">
    <citation type="submission" date="2016-10" db="EMBL/GenBank/DDBJ databases">
        <authorList>
            <person name="Varghese N."/>
            <person name="Submissions S."/>
        </authorList>
    </citation>
    <scope>NUCLEOTIDE SEQUENCE [LARGE SCALE GENOMIC DNA]</scope>
    <source>
        <strain evidence="4">DSM 3695</strain>
    </source>
</reference>
<accession>A0A1I0R4L3</accession>
<sequence>MTENNHHIAGLIGKYLDDSLNDEERIALEEWVNASGNNRDLFAAITDRQQLRANVKRFYAYDTDRISRKISAQIPEFGMPSAPQVHRIHFLRKWGWAAAAAFLIGGSVSLWMKHNKKTQPAIVASQTMNIAPGSQGAILTLADGREVVLDSMASGVVAHQSGTSVVLSNGNLVYDGAGENTAEIQYNKMTTPKGRQFQLTLPDGTRVWLNAASSIRYPITFTGNERRVEISGEVCFDVVKDVDVPFRVTINNNKASIEVLGTLFNVNAYENENAIQTTLLNGSVRVGIPSPTHTAGVILKPGQQAVIRNAIGVHTPEEKITVLNDPEIEKIMAWKNGLFNFEGANLEEVMRQLERWYNIDVVYENGIPNIQFMGEMSRQIPLTDLLEILRRTEVDFRVEGRKLIVLNK</sequence>
<feature type="domain" description="Protein FecR C-terminal" evidence="2">
    <location>
        <begin position="339"/>
        <end position="405"/>
    </location>
</feature>
<evidence type="ECO:0000259" key="1">
    <source>
        <dbReference type="Pfam" id="PF04773"/>
    </source>
</evidence>
<evidence type="ECO:0000259" key="2">
    <source>
        <dbReference type="Pfam" id="PF16344"/>
    </source>
</evidence>
<keyword evidence="4" id="KW-1185">Reference proteome</keyword>
<dbReference type="Gene3D" id="2.60.120.1440">
    <property type="match status" value="1"/>
</dbReference>
<dbReference type="Gene3D" id="3.55.50.30">
    <property type="match status" value="1"/>
</dbReference>
<dbReference type="InterPro" id="IPR012373">
    <property type="entry name" value="Ferrdict_sens_TM"/>
</dbReference>